<name>A0A0G0TSD8_9BACT</name>
<comment type="caution">
    <text evidence="2">The sequence shown here is derived from an EMBL/GenBank/DDBJ whole genome shotgun (WGS) entry which is preliminary data.</text>
</comment>
<dbReference type="SUPFAM" id="SSF55144">
    <property type="entry name" value="LigT-like"/>
    <property type="match status" value="1"/>
</dbReference>
<accession>A0A0G0TSD8</accession>
<organism evidence="2 3">
    <name type="scientific">Candidatus Daviesbacteria bacterium GW2011_GWC2_40_12</name>
    <dbReference type="NCBI Taxonomy" id="1618431"/>
    <lineage>
        <taxon>Bacteria</taxon>
        <taxon>Candidatus Daviesiibacteriota</taxon>
    </lineage>
</organism>
<dbReference type="AlphaFoldDB" id="A0A0G0TSD8"/>
<reference evidence="2 3" key="1">
    <citation type="journal article" date="2015" name="Nature">
        <title>rRNA introns, odd ribosomes, and small enigmatic genomes across a large radiation of phyla.</title>
        <authorList>
            <person name="Brown C.T."/>
            <person name="Hug L.A."/>
            <person name="Thomas B.C."/>
            <person name="Sharon I."/>
            <person name="Castelle C.J."/>
            <person name="Singh A."/>
            <person name="Wilkins M.J."/>
            <person name="Williams K.H."/>
            <person name="Banfield J.F."/>
        </authorList>
    </citation>
    <scope>NUCLEOTIDE SEQUENCE [LARGE SCALE GENOMIC DNA]</scope>
</reference>
<gene>
    <name evidence="2" type="ORF">UT77_C0019G0004</name>
</gene>
<evidence type="ECO:0000256" key="1">
    <source>
        <dbReference type="ARBA" id="ARBA00022801"/>
    </source>
</evidence>
<dbReference type="NCBIfam" id="TIGR02258">
    <property type="entry name" value="2_5_ligase"/>
    <property type="match status" value="1"/>
</dbReference>
<dbReference type="GO" id="GO:0008664">
    <property type="term" value="F:RNA 2',3'-cyclic 3'-phosphodiesterase activity"/>
    <property type="evidence" value="ECO:0007669"/>
    <property type="project" value="InterPro"/>
</dbReference>
<evidence type="ECO:0000313" key="3">
    <source>
        <dbReference type="Proteomes" id="UP000034881"/>
    </source>
</evidence>
<dbReference type="InterPro" id="IPR009097">
    <property type="entry name" value="Cyclic_Pdiesterase"/>
</dbReference>
<keyword evidence="1" id="KW-0378">Hydrolase</keyword>
<dbReference type="Gene3D" id="3.90.1140.10">
    <property type="entry name" value="Cyclic phosphodiesterase"/>
    <property type="match status" value="1"/>
</dbReference>
<dbReference type="PANTHER" id="PTHR35561">
    <property type="entry name" value="RNA 2',3'-CYCLIC PHOSPHODIESTERASE"/>
    <property type="match status" value="1"/>
</dbReference>
<dbReference type="EMBL" id="LBYB01000019">
    <property type="protein sequence ID" value="KKR40772.1"/>
    <property type="molecule type" value="Genomic_DNA"/>
</dbReference>
<proteinExistence type="predicted"/>
<dbReference type="GO" id="GO:0004113">
    <property type="term" value="F:2',3'-cyclic-nucleotide 3'-phosphodiesterase activity"/>
    <property type="evidence" value="ECO:0007669"/>
    <property type="project" value="InterPro"/>
</dbReference>
<sequence>MNDFSSYFIGIPLPQKYQQDFEDLQTDVFKISPLCKTTHPKSPHITVYYLDKQSQSNLVEIIKEVKKHVSVLKETKLKVGGFGYFGEDKPRILFLDVQYPSKLKEFNEVISKSLSTYSAYDNNLPFHPHVTVAWVGDPDAQVAFNACKAELTPCLKKVNWTFEITEVVLYGVDTSQKPEYHEKLITIAVR</sequence>
<dbReference type="Proteomes" id="UP000034881">
    <property type="component" value="Unassembled WGS sequence"/>
</dbReference>
<protein>
    <recommendedName>
        <fullName evidence="4">2'-5' RNA ligase</fullName>
    </recommendedName>
</protein>
<evidence type="ECO:0008006" key="4">
    <source>
        <dbReference type="Google" id="ProtNLM"/>
    </source>
</evidence>
<dbReference type="InterPro" id="IPR004175">
    <property type="entry name" value="RNA_CPDase"/>
</dbReference>
<dbReference type="PANTHER" id="PTHR35561:SF1">
    <property type="entry name" value="RNA 2',3'-CYCLIC PHOSPHODIESTERASE"/>
    <property type="match status" value="1"/>
</dbReference>
<dbReference type="Pfam" id="PF13563">
    <property type="entry name" value="2_5_RNA_ligase2"/>
    <property type="match status" value="1"/>
</dbReference>
<evidence type="ECO:0000313" key="2">
    <source>
        <dbReference type="EMBL" id="KKR40772.1"/>
    </source>
</evidence>